<keyword evidence="8 11" id="KW-1133">Transmembrane helix</keyword>
<keyword evidence="9 11" id="KW-0482">Metalloprotease</keyword>
<evidence type="ECO:0000313" key="13">
    <source>
        <dbReference type="Proteomes" id="UP000239239"/>
    </source>
</evidence>
<dbReference type="Pfam" id="PF17820">
    <property type="entry name" value="PDZ_6"/>
    <property type="match status" value="1"/>
</dbReference>
<dbReference type="InterPro" id="IPR004387">
    <property type="entry name" value="Pept_M50_Zn"/>
</dbReference>
<comment type="cofactor">
    <cofactor evidence="1 11">
        <name>Zn(2+)</name>
        <dbReference type="ChEBI" id="CHEBI:29105"/>
    </cofactor>
</comment>
<protein>
    <recommendedName>
        <fullName evidence="11">Zinc metalloprotease</fullName>
        <ecNumber evidence="11">3.4.24.-</ecNumber>
    </recommendedName>
</protein>
<feature type="transmembrane region" description="Helical" evidence="11">
    <location>
        <begin position="399"/>
        <end position="421"/>
    </location>
</feature>
<accession>A0A2S6F5Y9</accession>
<dbReference type="Pfam" id="PF02163">
    <property type="entry name" value="Peptidase_M50"/>
    <property type="match status" value="1"/>
</dbReference>
<evidence type="ECO:0000313" key="12">
    <source>
        <dbReference type="EMBL" id="PPK32850.1"/>
    </source>
</evidence>
<dbReference type="EMBL" id="PQWY01000004">
    <property type="protein sequence ID" value="PPK32850.1"/>
    <property type="molecule type" value="Genomic_DNA"/>
</dbReference>
<evidence type="ECO:0000256" key="7">
    <source>
        <dbReference type="ARBA" id="ARBA00022833"/>
    </source>
</evidence>
<evidence type="ECO:0000256" key="1">
    <source>
        <dbReference type="ARBA" id="ARBA00001947"/>
    </source>
</evidence>
<keyword evidence="7 11" id="KW-0862">Zinc</keyword>
<sequence>MVLLWINLHTTGNLIFWSYQPLDSDMLSTLLYFLLALVLLVTIHEYGHFQVARWCGVKVLRFSFGFGKILARFYDKKGTEYAWSLFPLGGYVKMLDETEGEVSEEEKPFAFNNQSVLVRIAIVVAGPLFNFIFAFVALWLVLVIGMHSLAPMIESVKPNSIAARAGLSPKQEIIALNGVKINSWRDFQYEIMPLIGSRETVSLTVKSMINGEESTLSLPLDKWQLDDKKPDPVKSLGIVPFIPTIPPIVGEVVPDSPAEKAGLKIGDEIISVNGQHFNDWLYLVSYVRERPNSQIDLDIKRQGKLLKIRVHTGSQDNNGKLEGLIGVRSQKVDWPAHWLRLEQQPPISALGTAFKQTIQLTGTTFVLMGRLVTGKLGLNSISGPVGIAQGAGDSGRGGLVSYLFFLALVSISLGALNLLPIPMLDGGHLLYYVVEIIRRKPLSDGVKSVGIYFGLLLLVALMFIALSNDISRLTS</sequence>
<dbReference type="NCBIfam" id="TIGR00054">
    <property type="entry name" value="RIP metalloprotease RseP"/>
    <property type="match status" value="1"/>
</dbReference>
<dbReference type="GO" id="GO:0004222">
    <property type="term" value="F:metalloendopeptidase activity"/>
    <property type="evidence" value="ECO:0007669"/>
    <property type="project" value="InterPro"/>
</dbReference>
<dbReference type="GO" id="GO:0046872">
    <property type="term" value="F:metal ion binding"/>
    <property type="evidence" value="ECO:0007669"/>
    <property type="project" value="UniProtKB-KW"/>
</dbReference>
<keyword evidence="4 12" id="KW-0645">Protease</keyword>
<evidence type="ECO:0000256" key="2">
    <source>
        <dbReference type="ARBA" id="ARBA00004141"/>
    </source>
</evidence>
<keyword evidence="11" id="KW-0479">Metal-binding</keyword>
<keyword evidence="5 11" id="KW-0812">Transmembrane</keyword>
<evidence type="ECO:0000256" key="3">
    <source>
        <dbReference type="ARBA" id="ARBA00007931"/>
    </source>
</evidence>
<keyword evidence="10 11" id="KW-0472">Membrane</keyword>
<dbReference type="InterPro" id="IPR008915">
    <property type="entry name" value="Peptidase_M50"/>
</dbReference>
<evidence type="ECO:0000256" key="4">
    <source>
        <dbReference type="ARBA" id="ARBA00022670"/>
    </source>
</evidence>
<evidence type="ECO:0000256" key="11">
    <source>
        <dbReference type="RuleBase" id="RU362031"/>
    </source>
</evidence>
<dbReference type="EC" id="3.4.24.-" evidence="11"/>
<dbReference type="PANTHER" id="PTHR42837:SF2">
    <property type="entry name" value="MEMBRANE METALLOPROTEASE ARASP2, CHLOROPLASTIC-RELATED"/>
    <property type="match status" value="1"/>
</dbReference>
<dbReference type="CDD" id="cd06163">
    <property type="entry name" value="S2P-M50_PDZ_RseP-like"/>
    <property type="match status" value="1"/>
</dbReference>
<dbReference type="CDD" id="cd23081">
    <property type="entry name" value="cpPDZ_EcRseP-like"/>
    <property type="match status" value="1"/>
</dbReference>
<comment type="caution">
    <text evidence="12">The sequence shown here is derived from an EMBL/GenBank/DDBJ whole genome shotgun (WGS) entry which is preliminary data.</text>
</comment>
<dbReference type="GO" id="GO:0006508">
    <property type="term" value="P:proteolysis"/>
    <property type="evidence" value="ECO:0007669"/>
    <property type="project" value="UniProtKB-KW"/>
</dbReference>
<dbReference type="Proteomes" id="UP000239239">
    <property type="component" value="Unassembled WGS sequence"/>
</dbReference>
<dbReference type="InterPro" id="IPR001478">
    <property type="entry name" value="PDZ"/>
</dbReference>
<name>A0A2S6F5Y9_LEGPN</name>
<dbReference type="SUPFAM" id="SSF50156">
    <property type="entry name" value="PDZ domain-like"/>
    <property type="match status" value="2"/>
</dbReference>
<comment type="subcellular location">
    <subcellularLocation>
        <location evidence="2">Membrane</location>
        <topology evidence="2">Multi-pass membrane protein</topology>
    </subcellularLocation>
</comment>
<evidence type="ECO:0000256" key="8">
    <source>
        <dbReference type="ARBA" id="ARBA00022989"/>
    </source>
</evidence>
<feature type="transmembrane region" description="Helical" evidence="11">
    <location>
        <begin position="26"/>
        <end position="43"/>
    </location>
</feature>
<dbReference type="Gene3D" id="2.30.42.10">
    <property type="match status" value="2"/>
</dbReference>
<feature type="transmembrane region" description="Helical" evidence="11">
    <location>
        <begin position="449"/>
        <end position="466"/>
    </location>
</feature>
<dbReference type="SMART" id="SM00228">
    <property type="entry name" value="PDZ"/>
    <property type="match status" value="2"/>
</dbReference>
<evidence type="ECO:0000256" key="9">
    <source>
        <dbReference type="ARBA" id="ARBA00023049"/>
    </source>
</evidence>
<comment type="similarity">
    <text evidence="3 11">Belongs to the peptidase M50B family.</text>
</comment>
<dbReference type="OrthoDB" id="9782003at2"/>
<proteinExistence type="inferred from homology"/>
<gene>
    <name evidence="12" type="primary">rseP</name>
    <name evidence="12" type="ORF">C3928_03195</name>
</gene>
<reference evidence="12 13" key="1">
    <citation type="submission" date="2018-02" db="EMBL/GenBank/DDBJ databases">
        <title>Draft genome sequences of four Legionella pneumophila clinical strains isolated in Ontario.</title>
        <authorList>
            <person name="Fortuna A."/>
            <person name="Ramnarine R."/>
            <person name="Li A."/>
            <person name="Frantz C."/>
            <person name="Mallo G."/>
        </authorList>
    </citation>
    <scope>NUCLEOTIDE SEQUENCE [LARGE SCALE GENOMIC DNA]</scope>
    <source>
        <strain evidence="12 13">LG61</strain>
    </source>
</reference>
<dbReference type="InterPro" id="IPR041489">
    <property type="entry name" value="PDZ_6"/>
</dbReference>
<dbReference type="GO" id="GO:0016020">
    <property type="term" value="C:membrane"/>
    <property type="evidence" value="ECO:0007669"/>
    <property type="project" value="UniProtKB-SubCell"/>
</dbReference>
<dbReference type="InterPro" id="IPR036034">
    <property type="entry name" value="PDZ_sf"/>
</dbReference>
<dbReference type="AlphaFoldDB" id="A0A2S6F5Y9"/>
<dbReference type="PROSITE" id="PS50106">
    <property type="entry name" value="PDZ"/>
    <property type="match status" value="1"/>
</dbReference>
<keyword evidence="6 11" id="KW-0378">Hydrolase</keyword>
<organism evidence="12 13">
    <name type="scientific">Legionella pneumophila</name>
    <dbReference type="NCBI Taxonomy" id="446"/>
    <lineage>
        <taxon>Bacteria</taxon>
        <taxon>Pseudomonadati</taxon>
        <taxon>Pseudomonadota</taxon>
        <taxon>Gammaproteobacteria</taxon>
        <taxon>Legionellales</taxon>
        <taxon>Legionellaceae</taxon>
        <taxon>Legionella</taxon>
    </lineage>
</organism>
<feature type="transmembrane region" description="Helical" evidence="11">
    <location>
        <begin position="116"/>
        <end position="142"/>
    </location>
</feature>
<dbReference type="PANTHER" id="PTHR42837">
    <property type="entry name" value="REGULATOR OF SIGMA-E PROTEASE RSEP"/>
    <property type="match status" value="1"/>
</dbReference>
<evidence type="ECO:0000256" key="6">
    <source>
        <dbReference type="ARBA" id="ARBA00022801"/>
    </source>
</evidence>
<evidence type="ECO:0000256" key="10">
    <source>
        <dbReference type="ARBA" id="ARBA00023136"/>
    </source>
</evidence>
<evidence type="ECO:0000256" key="5">
    <source>
        <dbReference type="ARBA" id="ARBA00022692"/>
    </source>
</evidence>